<dbReference type="RefSeq" id="WP_340360814.1">
    <property type="nucleotide sequence ID" value="NZ_JBBKZU010000022.1"/>
</dbReference>
<accession>A0ABU8VQJ0</accession>
<dbReference type="InterPro" id="IPR001753">
    <property type="entry name" value="Enoyl-CoA_hydra/iso"/>
</dbReference>
<comment type="caution">
    <text evidence="1">The sequence shown here is derived from an EMBL/GenBank/DDBJ whole genome shotgun (WGS) entry which is preliminary data.</text>
</comment>
<proteinExistence type="predicted"/>
<dbReference type="PANTHER" id="PTHR11941:SF54">
    <property type="entry name" value="ENOYL-COA HYDRATASE, MITOCHONDRIAL"/>
    <property type="match status" value="1"/>
</dbReference>
<protein>
    <submittedName>
        <fullName evidence="1">Enoyl-CoA hydratase/isomerase family protein</fullName>
    </submittedName>
</protein>
<dbReference type="Gene3D" id="3.90.226.10">
    <property type="entry name" value="2-enoyl-CoA Hydratase, Chain A, domain 1"/>
    <property type="match status" value="1"/>
</dbReference>
<dbReference type="InterPro" id="IPR029045">
    <property type="entry name" value="ClpP/crotonase-like_dom_sf"/>
</dbReference>
<evidence type="ECO:0000313" key="2">
    <source>
        <dbReference type="Proteomes" id="UP001365846"/>
    </source>
</evidence>
<dbReference type="EMBL" id="JBBKZU010000022">
    <property type="protein sequence ID" value="MEJ8815611.1"/>
    <property type="molecule type" value="Genomic_DNA"/>
</dbReference>
<dbReference type="Pfam" id="PF00378">
    <property type="entry name" value="ECH_1"/>
    <property type="match status" value="1"/>
</dbReference>
<sequence length="252" mass="26245">MADNLVLVQREHGIAVLTLNRPERRNALGVALVEAVAAAFAQAERDPDARVIVLAAAPPGFCAGADLKEFAGTDVATMCQQDACTAALARSFALASKPVFAAVDGFAMGAGFVLAASCDVVVTAPDTRWQLPEVSLGWLPGWGLQALSSRVGANKARRLALSSELLDGREAHRLGLADYLTSQGETALQAALNRARPIAQFSPHALASVKRFFMASVTGSAEAMDALAGHFLAGDAVQPHGQATLARFGLGR</sequence>
<dbReference type="CDD" id="cd06558">
    <property type="entry name" value="crotonase-like"/>
    <property type="match status" value="1"/>
</dbReference>
<name>A0ABU8VQJ0_9BURK</name>
<dbReference type="SUPFAM" id="SSF52096">
    <property type="entry name" value="ClpP/crotonase"/>
    <property type="match status" value="1"/>
</dbReference>
<dbReference type="Proteomes" id="UP001365846">
    <property type="component" value="Unassembled WGS sequence"/>
</dbReference>
<evidence type="ECO:0000313" key="1">
    <source>
        <dbReference type="EMBL" id="MEJ8815611.1"/>
    </source>
</evidence>
<gene>
    <name evidence="1" type="ORF">WKW77_31425</name>
</gene>
<organism evidence="1 2">
    <name type="scientific">Variovorax ureilyticus</name>
    <dbReference type="NCBI Taxonomy" id="1836198"/>
    <lineage>
        <taxon>Bacteria</taxon>
        <taxon>Pseudomonadati</taxon>
        <taxon>Pseudomonadota</taxon>
        <taxon>Betaproteobacteria</taxon>
        <taxon>Burkholderiales</taxon>
        <taxon>Comamonadaceae</taxon>
        <taxon>Variovorax</taxon>
    </lineage>
</organism>
<dbReference type="PANTHER" id="PTHR11941">
    <property type="entry name" value="ENOYL-COA HYDRATASE-RELATED"/>
    <property type="match status" value="1"/>
</dbReference>
<keyword evidence="2" id="KW-1185">Reference proteome</keyword>
<reference evidence="1 2" key="1">
    <citation type="submission" date="2024-03" db="EMBL/GenBank/DDBJ databases">
        <title>Novel species of the genus Variovorax.</title>
        <authorList>
            <person name="Liu Q."/>
            <person name="Xin Y.-H."/>
        </authorList>
    </citation>
    <scope>NUCLEOTIDE SEQUENCE [LARGE SCALE GENOMIC DNA]</scope>
    <source>
        <strain evidence="1 2">KACC 18899</strain>
    </source>
</reference>